<keyword evidence="6" id="KW-0239">DNA-directed DNA polymerase</keyword>
<reference evidence="10" key="1">
    <citation type="journal article" date="2019" name="Int. J. Biol. Macromol.">
        <title>The complete mitochondrial genomes of five important medicinal Ganoderma species: Features, evolution, and phylogeny.</title>
        <authorList>
            <person name="Li Q."/>
            <person name="Xiang D."/>
            <person name="Wan Y."/>
            <person name="Wu Q."/>
            <person name="Wu X."/>
            <person name="Ma C."/>
            <person name="Song Y."/>
            <person name="Zhao G."/>
            <person name="Huang W."/>
        </authorList>
    </citation>
    <scope>NUCLEOTIDE SEQUENCE</scope>
</reference>
<evidence type="ECO:0000256" key="1">
    <source>
        <dbReference type="ARBA" id="ARBA00005755"/>
    </source>
</evidence>
<feature type="domain" description="DNA-directed DNA polymerase family B mitochondria/virus" evidence="9">
    <location>
        <begin position="38"/>
        <end position="356"/>
    </location>
</feature>
<dbReference type="SUPFAM" id="SSF56672">
    <property type="entry name" value="DNA/RNA polymerases"/>
    <property type="match status" value="1"/>
</dbReference>
<dbReference type="InterPro" id="IPR043502">
    <property type="entry name" value="DNA/RNA_pol_sf"/>
</dbReference>
<dbReference type="GeneID" id="36953236"/>
<name>A0A2S1WBA0_GANTS</name>
<keyword evidence="7" id="KW-0238">DNA-binding</keyword>
<dbReference type="GO" id="GO:0003677">
    <property type="term" value="F:DNA binding"/>
    <property type="evidence" value="ECO:0007669"/>
    <property type="project" value="UniProtKB-KW"/>
</dbReference>
<dbReference type="Gene3D" id="3.90.1600.10">
    <property type="entry name" value="Palm domain of DNA polymerase"/>
    <property type="match status" value="2"/>
</dbReference>
<keyword evidence="3" id="KW-0808">Transferase</keyword>
<evidence type="ECO:0000256" key="3">
    <source>
        <dbReference type="ARBA" id="ARBA00022679"/>
    </source>
</evidence>
<accession>A0A2S1WBA0</accession>
<dbReference type="GO" id="GO:0003887">
    <property type="term" value="F:DNA-directed DNA polymerase activity"/>
    <property type="evidence" value="ECO:0007669"/>
    <property type="project" value="UniProtKB-KW"/>
</dbReference>
<dbReference type="InterPro" id="IPR006172">
    <property type="entry name" value="DNA-dir_DNA_pol_B"/>
</dbReference>
<dbReference type="AlphaFoldDB" id="A0A2S1WBA0"/>
<dbReference type="EMBL" id="MH252533">
    <property type="protein sequence ID" value="AWJ63880.1"/>
    <property type="molecule type" value="Genomic_DNA"/>
</dbReference>
<dbReference type="PANTHER" id="PTHR33568">
    <property type="entry name" value="DNA POLYMERASE"/>
    <property type="match status" value="1"/>
</dbReference>
<keyword evidence="4" id="KW-0548">Nucleotidyltransferase</keyword>
<protein>
    <recommendedName>
        <fullName evidence="2">DNA-directed DNA polymerase</fullName>
        <ecNumber evidence="2">2.7.7.7</ecNumber>
    </recommendedName>
</protein>
<geneLocation type="mitochondrion" evidence="10"/>
<keyword evidence="10" id="KW-0496">Mitochondrion</keyword>
<evidence type="ECO:0000256" key="6">
    <source>
        <dbReference type="ARBA" id="ARBA00022932"/>
    </source>
</evidence>
<comment type="catalytic activity">
    <reaction evidence="8">
        <text>DNA(n) + a 2'-deoxyribonucleoside 5'-triphosphate = DNA(n+1) + diphosphate</text>
        <dbReference type="Rhea" id="RHEA:22508"/>
        <dbReference type="Rhea" id="RHEA-COMP:17339"/>
        <dbReference type="Rhea" id="RHEA-COMP:17340"/>
        <dbReference type="ChEBI" id="CHEBI:33019"/>
        <dbReference type="ChEBI" id="CHEBI:61560"/>
        <dbReference type="ChEBI" id="CHEBI:173112"/>
        <dbReference type="EC" id="2.7.7.7"/>
    </reaction>
</comment>
<evidence type="ECO:0000256" key="8">
    <source>
        <dbReference type="ARBA" id="ARBA00049244"/>
    </source>
</evidence>
<dbReference type="Gene3D" id="1.10.287.690">
    <property type="entry name" value="Helix hairpin bin"/>
    <property type="match status" value="1"/>
</dbReference>
<dbReference type="GO" id="GO:0000166">
    <property type="term" value="F:nucleotide binding"/>
    <property type="evidence" value="ECO:0007669"/>
    <property type="project" value="InterPro"/>
</dbReference>
<dbReference type="Pfam" id="PF03175">
    <property type="entry name" value="DNA_pol_B_2"/>
    <property type="match status" value="1"/>
</dbReference>
<evidence type="ECO:0000313" key="10">
    <source>
        <dbReference type="EMBL" id="AWJ63880.1"/>
    </source>
</evidence>
<evidence type="ECO:0000256" key="4">
    <source>
        <dbReference type="ARBA" id="ARBA00022695"/>
    </source>
</evidence>
<dbReference type="InterPro" id="IPR012337">
    <property type="entry name" value="RNaseH-like_sf"/>
</dbReference>
<organism evidence="10">
    <name type="scientific">Ganoderma tsugae</name>
    <name type="common">Hemlock varnish shelf mushroom</name>
    <name type="synonym">Polyporus tsugae</name>
    <dbReference type="NCBI Taxonomy" id="2075311"/>
    <lineage>
        <taxon>Eukaryota</taxon>
        <taxon>Fungi</taxon>
        <taxon>Dikarya</taxon>
        <taxon>Basidiomycota</taxon>
        <taxon>Agaricomycotina</taxon>
        <taxon>Agaricomycetes</taxon>
        <taxon>Polyporales</taxon>
        <taxon>Polyporaceae</taxon>
        <taxon>Polyporus</taxon>
    </lineage>
</organism>
<dbReference type="SUPFAM" id="SSF53098">
    <property type="entry name" value="Ribonuclease H-like"/>
    <property type="match status" value="1"/>
</dbReference>
<dbReference type="InterPro" id="IPR023211">
    <property type="entry name" value="DNA_pol_palm_dom_sf"/>
</dbReference>
<keyword evidence="5" id="KW-0235">DNA replication</keyword>
<dbReference type="PANTHER" id="PTHR33568:SF3">
    <property type="entry name" value="DNA-DIRECTED DNA POLYMERASE"/>
    <property type="match status" value="1"/>
</dbReference>
<dbReference type="InterPro" id="IPR004868">
    <property type="entry name" value="DNA-dir_DNA_pol_B_mt/vir"/>
</dbReference>
<evidence type="ECO:0000256" key="5">
    <source>
        <dbReference type="ARBA" id="ARBA00022705"/>
    </source>
</evidence>
<evidence type="ECO:0000259" key="9">
    <source>
        <dbReference type="Pfam" id="PF03175"/>
    </source>
</evidence>
<evidence type="ECO:0000256" key="2">
    <source>
        <dbReference type="ARBA" id="ARBA00012417"/>
    </source>
</evidence>
<proteinExistence type="inferred from homology"/>
<dbReference type="RefSeq" id="YP_009493085.1">
    <property type="nucleotide sequence ID" value="NC_037936.1"/>
</dbReference>
<dbReference type="GO" id="GO:0006260">
    <property type="term" value="P:DNA replication"/>
    <property type="evidence" value="ECO:0007669"/>
    <property type="project" value="UniProtKB-KW"/>
</dbReference>
<sequence length="383" mass="43756">MDSLRIFPVSLQSFCKLFSVEGKLTPYNPKWNKPTILEDKYEMKELVKYAGQDSAALYKALKEAQLTYIDKYGVDITSVVSLPALAMKILRLNFLKSPIPILTGFNDYFVRKSYFGGAVDIYKAHGVKCYYYDVRSLYPYAMTKPMPLELIETLTGSALDSFDLNSFFGFIELEIHCPATVKRPVLPLRWQNRTIYPRGKFSGVYFSEEVKDMVSLGYKIVKVKCAKRFTKGYIFNDYVKEMFEIKNNSVGAERWIAKLLLNSLYGVFGRRQEQLKTITIPSDMEAAYLTAFPSATILNINDDLSTILFDDKPNYQALDQMKAVFHDKSPFKRSVKANVAIASAITSYSRIHMNRIKQLPYVIYTDTDSAITTQPLPEHLIGN</sequence>
<evidence type="ECO:0000256" key="7">
    <source>
        <dbReference type="ARBA" id="ARBA00023125"/>
    </source>
</evidence>
<dbReference type="PRINTS" id="PR00106">
    <property type="entry name" value="DNAPOLB"/>
</dbReference>
<gene>
    <name evidence="10" type="primary">orf383</name>
</gene>
<comment type="similarity">
    <text evidence="1">Belongs to the DNA polymerase type-B family.</text>
</comment>
<dbReference type="EC" id="2.7.7.7" evidence="2"/>